<keyword evidence="1" id="KW-0732">Signal</keyword>
<feature type="domain" description="Retropepsin-like aspartic endopeptidase" evidence="2">
    <location>
        <begin position="52"/>
        <end position="185"/>
    </location>
</feature>
<evidence type="ECO:0000313" key="3">
    <source>
        <dbReference type="EMBL" id="SFO99896.1"/>
    </source>
</evidence>
<evidence type="ECO:0000313" key="4">
    <source>
        <dbReference type="Proteomes" id="UP000182692"/>
    </source>
</evidence>
<protein>
    <submittedName>
        <fullName evidence="3">Uncharacterized conserved protein</fullName>
    </submittedName>
</protein>
<feature type="signal peptide" evidence="1">
    <location>
        <begin position="1"/>
        <end position="35"/>
    </location>
</feature>
<evidence type="ECO:0000256" key="1">
    <source>
        <dbReference type="SAM" id="SignalP"/>
    </source>
</evidence>
<dbReference type="PANTHER" id="PTHR38037">
    <property type="entry name" value="ZN_PROTEASE DOMAIN-CONTAINING PROTEIN"/>
    <property type="match status" value="1"/>
</dbReference>
<evidence type="ECO:0000259" key="2">
    <source>
        <dbReference type="Pfam" id="PF05618"/>
    </source>
</evidence>
<organism evidence="3 4">
    <name type="scientific">Enterovibrio norvegicus DSM 15893</name>
    <dbReference type="NCBI Taxonomy" id="1121869"/>
    <lineage>
        <taxon>Bacteria</taxon>
        <taxon>Pseudomonadati</taxon>
        <taxon>Pseudomonadota</taxon>
        <taxon>Gammaproteobacteria</taxon>
        <taxon>Vibrionales</taxon>
        <taxon>Vibrionaceae</taxon>
        <taxon>Enterovibrio</taxon>
    </lineage>
</organism>
<dbReference type="EMBL" id="FOWR01000006">
    <property type="protein sequence ID" value="SFO99896.1"/>
    <property type="molecule type" value="Genomic_DNA"/>
</dbReference>
<gene>
    <name evidence="3" type="ORF">SAMN03084138_01038</name>
</gene>
<reference evidence="3 4" key="1">
    <citation type="submission" date="2016-10" db="EMBL/GenBank/DDBJ databases">
        <authorList>
            <person name="de Groot N.N."/>
        </authorList>
    </citation>
    <scope>NUCLEOTIDE SEQUENCE [LARGE SCALE GENOMIC DNA]</scope>
    <source>
        <strain evidence="3 4">DSM 15893</strain>
    </source>
</reference>
<dbReference type="InterPro" id="IPR021109">
    <property type="entry name" value="Peptidase_aspartic_dom_sf"/>
</dbReference>
<dbReference type="STRING" id="1121869.SAMN03084138_01038"/>
<name>A0A1I5LSW7_9GAMM</name>
<feature type="chain" id="PRO_5010293282" evidence="1">
    <location>
        <begin position="36"/>
        <end position="189"/>
    </location>
</feature>
<dbReference type="Gene3D" id="2.40.70.10">
    <property type="entry name" value="Acid Proteases"/>
    <property type="match status" value="1"/>
</dbReference>
<dbReference type="SUPFAM" id="SSF50630">
    <property type="entry name" value="Acid proteases"/>
    <property type="match status" value="1"/>
</dbReference>
<sequence>MKRHNLQRCRMALCKFAFFSLLSLAFASPFSVSHAATDSPVYEHASDGKLLLGEKEWVKVDTIGVVAKARVDTGATTSSISAVDIKPFERDGNKWVKFRLAHDNKESDVLESRVVRTVRIIQSSAEGYDRRYVVALPITIGDVTEKTEFTLRDRHHLNFPVLLGRTYLKGTALVDVSRKFVQPKPNATR</sequence>
<accession>A0A1I5LSW7</accession>
<dbReference type="Pfam" id="PF05618">
    <property type="entry name" value="Zn_protease"/>
    <property type="match status" value="1"/>
</dbReference>
<dbReference type="Proteomes" id="UP000182692">
    <property type="component" value="Unassembled WGS sequence"/>
</dbReference>
<dbReference type="AlphaFoldDB" id="A0A1I5LSW7"/>
<dbReference type="InterPro" id="IPR008503">
    <property type="entry name" value="Asp_endopeptidase"/>
</dbReference>
<dbReference type="PANTHER" id="PTHR38037:SF2">
    <property type="entry name" value="ATP-DEPENDENT ZINC PROTEASE DOMAIN-CONTAINING PROTEIN-RELATED"/>
    <property type="match status" value="1"/>
</dbReference>
<proteinExistence type="predicted"/>